<evidence type="ECO:0000256" key="1">
    <source>
        <dbReference type="SAM" id="Phobius"/>
    </source>
</evidence>
<gene>
    <name evidence="2" type="ORF">MICCA_3810006</name>
</gene>
<name>A0A822LGP0_MICAE</name>
<reference evidence="2 3" key="1">
    <citation type="submission" date="2012-04" db="EMBL/GenBank/DDBJ databases">
        <authorList>
            <person name="Genoscope - CEA"/>
        </authorList>
    </citation>
    <scope>NUCLEOTIDE SEQUENCE [LARGE SCALE GENOMIC DNA]</scope>
    <source>
        <strain evidence="2 3">9432</strain>
    </source>
</reference>
<keyword evidence="1" id="KW-0472">Membrane</keyword>
<dbReference type="EMBL" id="CAIH01000314">
    <property type="protein sequence ID" value="CCH94553.1"/>
    <property type="molecule type" value="Genomic_DNA"/>
</dbReference>
<organism evidence="2 3">
    <name type="scientific">Microcystis aeruginosa PCC 9432</name>
    <dbReference type="NCBI Taxonomy" id="1160280"/>
    <lineage>
        <taxon>Bacteria</taxon>
        <taxon>Bacillati</taxon>
        <taxon>Cyanobacteriota</taxon>
        <taxon>Cyanophyceae</taxon>
        <taxon>Oscillatoriophycideae</taxon>
        <taxon>Chroococcales</taxon>
        <taxon>Microcystaceae</taxon>
        <taxon>Microcystis</taxon>
    </lineage>
</organism>
<accession>A0A822LGP0</accession>
<dbReference type="RefSeq" id="WP_002756312.1">
    <property type="nucleotide sequence ID" value="NZ_HE972596.1"/>
</dbReference>
<proteinExistence type="predicted"/>
<dbReference type="Proteomes" id="UP000005806">
    <property type="component" value="Unassembled WGS sequence"/>
</dbReference>
<dbReference type="AlphaFoldDB" id="A0A822LGP0"/>
<sequence length="186" mass="22400">MDKSSKKKQENRWKWWDDFKKRNDSKKKQENWWKWWNDEENLKSIEYYGLIDQEIHREHNLIANRMNWYVTSQSFLMAAFAVSGNNNYRLGFLSIFLPILGILTSFIIGASLYAAIKAMDQLKTEKKRILKQDKYLGNISTFKARFVDNKHPWIHWVGIFPARSIPVLFFIFWFIFLYLATQTKIC</sequence>
<keyword evidence="1" id="KW-1133">Transmembrane helix</keyword>
<evidence type="ECO:0000313" key="2">
    <source>
        <dbReference type="EMBL" id="CCH94553.1"/>
    </source>
</evidence>
<protein>
    <submittedName>
        <fullName evidence="2">Uncharacterized protein</fullName>
    </submittedName>
</protein>
<keyword evidence="1" id="KW-0812">Transmembrane</keyword>
<feature type="transmembrane region" description="Helical" evidence="1">
    <location>
        <begin position="153"/>
        <end position="179"/>
    </location>
</feature>
<comment type="caution">
    <text evidence="2">The sequence shown here is derived from an EMBL/GenBank/DDBJ whole genome shotgun (WGS) entry which is preliminary data.</text>
</comment>
<feature type="transmembrane region" description="Helical" evidence="1">
    <location>
        <begin position="90"/>
        <end position="116"/>
    </location>
</feature>
<evidence type="ECO:0000313" key="3">
    <source>
        <dbReference type="Proteomes" id="UP000005806"/>
    </source>
</evidence>